<dbReference type="AlphaFoldDB" id="A0A2U1AI26"/>
<proteinExistence type="predicted"/>
<evidence type="ECO:0000256" key="1">
    <source>
        <dbReference type="SAM" id="Phobius"/>
    </source>
</evidence>
<keyword evidence="1" id="KW-1133">Transmembrane helix</keyword>
<comment type="caution">
    <text evidence="2">The sequence shown here is derived from an EMBL/GenBank/DDBJ whole genome shotgun (WGS) entry which is preliminary data.</text>
</comment>
<dbReference type="RefSeq" id="WP_116545466.1">
    <property type="nucleotide sequence ID" value="NZ_QEKI01000030.1"/>
</dbReference>
<keyword evidence="3" id="KW-1185">Reference proteome</keyword>
<keyword evidence="1" id="KW-0812">Transmembrane</keyword>
<feature type="transmembrane region" description="Helical" evidence="1">
    <location>
        <begin position="54"/>
        <end position="72"/>
    </location>
</feature>
<dbReference type="EMBL" id="QEKI01000030">
    <property type="protein sequence ID" value="PVY36033.1"/>
    <property type="molecule type" value="Genomic_DNA"/>
</dbReference>
<evidence type="ECO:0000313" key="3">
    <source>
        <dbReference type="Proteomes" id="UP000245466"/>
    </source>
</evidence>
<dbReference type="OrthoDB" id="9856560at2"/>
<sequence length="160" mass="18081">MEEKLTQEELILIEEGISFHKTSGAKILKGGILASVLASIIGYTVMGFTLQDVVLMFLGLILLTLYIWYSVFERPKSRLKQDHNKGTKIVQAATVKRVKNNSEGKFYQLSNGLKIKESDFEENQTLLENIGKGKELILSYTPHHKMILNIEEKTTAPNQI</sequence>
<name>A0A2U1AI26_9BACT</name>
<reference evidence="2 3" key="1">
    <citation type="submission" date="2018-04" db="EMBL/GenBank/DDBJ databases">
        <title>Genomic Encyclopedia of Type Strains, Phase IV (KMG-IV): sequencing the most valuable type-strain genomes for metagenomic binning, comparative biology and taxonomic classification.</title>
        <authorList>
            <person name="Goeker M."/>
        </authorList>
    </citation>
    <scope>NUCLEOTIDE SEQUENCE [LARGE SCALE GENOMIC DNA]</scope>
    <source>
        <strain evidence="2 3">DSM 100231</strain>
    </source>
</reference>
<organism evidence="2 3">
    <name type="scientific">Pontibacter virosus</name>
    <dbReference type="NCBI Taxonomy" id="1765052"/>
    <lineage>
        <taxon>Bacteria</taxon>
        <taxon>Pseudomonadati</taxon>
        <taxon>Bacteroidota</taxon>
        <taxon>Cytophagia</taxon>
        <taxon>Cytophagales</taxon>
        <taxon>Hymenobacteraceae</taxon>
        <taxon>Pontibacter</taxon>
    </lineage>
</organism>
<evidence type="ECO:0000313" key="2">
    <source>
        <dbReference type="EMBL" id="PVY36033.1"/>
    </source>
</evidence>
<dbReference type="Proteomes" id="UP000245466">
    <property type="component" value="Unassembled WGS sequence"/>
</dbReference>
<accession>A0A2U1AI26</accession>
<gene>
    <name evidence="2" type="ORF">C8E01_1303</name>
</gene>
<protein>
    <submittedName>
        <fullName evidence="2">Uncharacterized protein</fullName>
    </submittedName>
</protein>
<feature type="transmembrane region" description="Helical" evidence="1">
    <location>
        <begin position="27"/>
        <end position="48"/>
    </location>
</feature>
<keyword evidence="1" id="KW-0472">Membrane</keyword>